<dbReference type="InterPro" id="IPR050696">
    <property type="entry name" value="FtsA/MreB"/>
</dbReference>
<dbReference type="Pfam" id="PF11104">
    <property type="entry name" value="PilM_2"/>
    <property type="match status" value="1"/>
</dbReference>
<dbReference type="EMBL" id="VXOY01000011">
    <property type="protein sequence ID" value="MYE38159.1"/>
    <property type="molecule type" value="Genomic_DNA"/>
</dbReference>
<dbReference type="PROSITE" id="PS01036">
    <property type="entry name" value="HSP70_3"/>
    <property type="match status" value="1"/>
</dbReference>
<comment type="similarity">
    <text evidence="1">Belongs to the heat shock protein 70 family.</text>
</comment>
<dbReference type="CDD" id="cd24049">
    <property type="entry name" value="ASKHA_NBD_PilM"/>
    <property type="match status" value="1"/>
</dbReference>
<dbReference type="InterPro" id="IPR018181">
    <property type="entry name" value="Heat_shock_70_CS"/>
</dbReference>
<gene>
    <name evidence="2" type="primary">pilM</name>
    <name evidence="2" type="ORF">F4X82_01390</name>
</gene>
<evidence type="ECO:0000256" key="1">
    <source>
        <dbReference type="ARBA" id="ARBA00007381"/>
    </source>
</evidence>
<name>A0A845D9N1_9BACT</name>
<dbReference type="SUPFAM" id="SSF53067">
    <property type="entry name" value="Actin-like ATPase domain"/>
    <property type="match status" value="2"/>
</dbReference>
<dbReference type="AlphaFoldDB" id="A0A845D9N1"/>
<evidence type="ECO:0000313" key="3">
    <source>
        <dbReference type="Proteomes" id="UP000449092"/>
    </source>
</evidence>
<organism evidence="2 3">
    <name type="scientific">Candidatus Spechtbacteria bacterium SB0662_bin_43</name>
    <dbReference type="NCBI Taxonomy" id="2604897"/>
    <lineage>
        <taxon>Bacteria</taxon>
        <taxon>Candidatus Spechtiibacteriota</taxon>
    </lineage>
</organism>
<dbReference type="Proteomes" id="UP000449092">
    <property type="component" value="Unassembled WGS sequence"/>
</dbReference>
<proteinExistence type="inferred from homology"/>
<comment type="caution">
    <text evidence="2">The sequence shown here is derived from an EMBL/GenBank/DDBJ whole genome shotgun (WGS) entry which is preliminary data.</text>
</comment>
<accession>A0A845D9N1</accession>
<dbReference type="PANTHER" id="PTHR32432:SF3">
    <property type="entry name" value="ETHANOLAMINE UTILIZATION PROTEIN EUTJ"/>
    <property type="match status" value="1"/>
</dbReference>
<sequence>MKIYIVSLSFLVPRKRKLLGIDIGTAAIKIVELERGKTNRLANYVYFHNKNKDDSFYFNSFQVDTSYIVNVIRAMLDKSSIVTTEAFMSIPVAFSFSTIFSLPIIKKEEMNSAINFEARKFIPVPMDEVYVNWNAIDFMSSKQGVKILMIAVPKETINKYNAIARALRLQLRGLEIESFSLVRSLVDQDEKECAAVIDIGEYITNICITEQDVVSVHHTSNVSGRALTNRIASMLSVSVDRANTLKNEQGLNQYHQLHELLAPLINKMINEVVKSNDSHTINGGTTMQKVILSGGSSHIPGLQEYLNRTLNIPVVRGDEFGRVTFPDVLEKTIHKQPVDFSVALGLAMK</sequence>
<evidence type="ECO:0000313" key="2">
    <source>
        <dbReference type="EMBL" id="MYE38159.1"/>
    </source>
</evidence>
<protein>
    <submittedName>
        <fullName evidence="2">Type IV pilus assembly protein PilM</fullName>
    </submittedName>
</protein>
<dbReference type="Gene3D" id="3.30.1490.300">
    <property type="match status" value="1"/>
</dbReference>
<reference evidence="2 3" key="1">
    <citation type="submission" date="2019-09" db="EMBL/GenBank/DDBJ databases">
        <title>Characterisation of the sponge microbiome using genome-centric metagenomics.</title>
        <authorList>
            <person name="Engelberts J.P."/>
            <person name="Robbins S.J."/>
            <person name="De Goeij J.M."/>
            <person name="Aranda M."/>
            <person name="Bell S.C."/>
            <person name="Webster N.S."/>
        </authorList>
    </citation>
    <scope>NUCLEOTIDE SEQUENCE [LARGE SCALE GENOMIC DNA]</scope>
    <source>
        <strain evidence="2">SB0662_bin_43</strain>
    </source>
</reference>
<dbReference type="Gene3D" id="3.30.420.40">
    <property type="match status" value="2"/>
</dbReference>
<dbReference type="PIRSF" id="PIRSF019169">
    <property type="entry name" value="PilM"/>
    <property type="match status" value="1"/>
</dbReference>
<dbReference type="NCBIfam" id="TIGR01175">
    <property type="entry name" value="pilM"/>
    <property type="match status" value="1"/>
</dbReference>
<dbReference type="PANTHER" id="PTHR32432">
    <property type="entry name" value="CELL DIVISION PROTEIN FTSA-RELATED"/>
    <property type="match status" value="1"/>
</dbReference>
<dbReference type="InterPro" id="IPR043129">
    <property type="entry name" value="ATPase_NBD"/>
</dbReference>
<dbReference type="InterPro" id="IPR005883">
    <property type="entry name" value="PilM"/>
</dbReference>